<dbReference type="InterPro" id="IPR006612">
    <property type="entry name" value="THAP_Znf"/>
</dbReference>
<evidence type="ECO:0000259" key="7">
    <source>
        <dbReference type="PROSITE" id="PS50950"/>
    </source>
</evidence>
<keyword evidence="3" id="KW-0862">Zinc</keyword>
<evidence type="ECO:0000256" key="5">
    <source>
        <dbReference type="PROSITE-ProRule" id="PRU00309"/>
    </source>
</evidence>
<proteinExistence type="predicted"/>
<evidence type="ECO:0000313" key="9">
    <source>
        <dbReference type="Proteomes" id="UP000792457"/>
    </source>
</evidence>
<dbReference type="GO" id="GO:0008270">
    <property type="term" value="F:zinc ion binding"/>
    <property type="evidence" value="ECO:0007669"/>
    <property type="project" value="UniProtKB-KW"/>
</dbReference>
<reference evidence="8" key="2">
    <citation type="submission" date="2017-10" db="EMBL/GenBank/DDBJ databases">
        <title>Ladona fulva Genome sequencing and assembly.</title>
        <authorList>
            <person name="Murali S."/>
            <person name="Richards S."/>
            <person name="Bandaranaike D."/>
            <person name="Bellair M."/>
            <person name="Blankenburg K."/>
            <person name="Chao H."/>
            <person name="Dinh H."/>
            <person name="Doddapaneni H."/>
            <person name="Dugan-Rocha S."/>
            <person name="Elkadiri S."/>
            <person name="Gnanaolivu R."/>
            <person name="Hernandez B."/>
            <person name="Skinner E."/>
            <person name="Javaid M."/>
            <person name="Lee S."/>
            <person name="Li M."/>
            <person name="Ming W."/>
            <person name="Munidasa M."/>
            <person name="Muniz J."/>
            <person name="Nguyen L."/>
            <person name="Hughes D."/>
            <person name="Osuji N."/>
            <person name="Pu L.-L."/>
            <person name="Puazo M."/>
            <person name="Qu C."/>
            <person name="Quiroz J."/>
            <person name="Raj R."/>
            <person name="Weissenberger G."/>
            <person name="Xin Y."/>
            <person name="Zou X."/>
            <person name="Han Y."/>
            <person name="Worley K."/>
            <person name="Muzny D."/>
            <person name="Gibbs R."/>
        </authorList>
    </citation>
    <scope>NUCLEOTIDE SEQUENCE</scope>
    <source>
        <strain evidence="8">Sampled in the wild</strain>
    </source>
</reference>
<feature type="domain" description="THAP-type" evidence="7">
    <location>
        <begin position="1"/>
        <end position="92"/>
    </location>
</feature>
<evidence type="ECO:0000256" key="4">
    <source>
        <dbReference type="ARBA" id="ARBA00023125"/>
    </source>
</evidence>
<dbReference type="Pfam" id="PF05485">
    <property type="entry name" value="THAP"/>
    <property type="match status" value="2"/>
</dbReference>
<comment type="caution">
    <text evidence="8">The sequence shown here is derived from an EMBL/GenBank/DDBJ whole genome shotgun (WGS) entry which is preliminary data.</text>
</comment>
<gene>
    <name evidence="8" type="ORF">J437_LFUL017939</name>
</gene>
<dbReference type="AlphaFoldDB" id="A0A8K0K534"/>
<dbReference type="PROSITE" id="PS50950">
    <property type="entry name" value="ZF_THAP"/>
    <property type="match status" value="2"/>
</dbReference>
<keyword evidence="1" id="KW-0479">Metal-binding</keyword>
<dbReference type="OrthoDB" id="7683421at2759"/>
<evidence type="ECO:0000256" key="1">
    <source>
        <dbReference type="ARBA" id="ARBA00022723"/>
    </source>
</evidence>
<dbReference type="SMART" id="SM00692">
    <property type="entry name" value="DM3"/>
    <property type="match status" value="2"/>
</dbReference>
<dbReference type="SMART" id="SM00980">
    <property type="entry name" value="THAP"/>
    <property type="match status" value="2"/>
</dbReference>
<protein>
    <recommendedName>
        <fullName evidence="7">THAP-type domain-containing protein</fullName>
    </recommendedName>
</protein>
<reference evidence="8" key="1">
    <citation type="submission" date="2013-04" db="EMBL/GenBank/DDBJ databases">
        <authorList>
            <person name="Qu J."/>
            <person name="Murali S.C."/>
            <person name="Bandaranaike D."/>
            <person name="Bellair M."/>
            <person name="Blankenburg K."/>
            <person name="Chao H."/>
            <person name="Dinh H."/>
            <person name="Doddapaneni H."/>
            <person name="Downs B."/>
            <person name="Dugan-Rocha S."/>
            <person name="Elkadiri S."/>
            <person name="Gnanaolivu R.D."/>
            <person name="Hernandez B."/>
            <person name="Javaid M."/>
            <person name="Jayaseelan J.C."/>
            <person name="Lee S."/>
            <person name="Li M."/>
            <person name="Ming W."/>
            <person name="Munidasa M."/>
            <person name="Muniz J."/>
            <person name="Nguyen L."/>
            <person name="Ongeri F."/>
            <person name="Osuji N."/>
            <person name="Pu L.-L."/>
            <person name="Puazo M."/>
            <person name="Qu C."/>
            <person name="Quiroz J."/>
            <person name="Raj R."/>
            <person name="Weissenberger G."/>
            <person name="Xin Y."/>
            <person name="Zou X."/>
            <person name="Han Y."/>
            <person name="Richards S."/>
            <person name="Worley K."/>
            <person name="Muzny D."/>
            <person name="Gibbs R."/>
        </authorList>
    </citation>
    <scope>NUCLEOTIDE SEQUENCE</scope>
    <source>
        <strain evidence="8">Sampled in the wild</strain>
    </source>
</reference>
<evidence type="ECO:0000256" key="6">
    <source>
        <dbReference type="SAM" id="MobiDB-lite"/>
    </source>
</evidence>
<dbReference type="PANTHER" id="PTHR46600">
    <property type="entry name" value="THAP DOMAIN-CONTAINING"/>
    <property type="match status" value="1"/>
</dbReference>
<name>A0A8K0K534_LADFU</name>
<dbReference type="EMBL" id="KZ308376">
    <property type="protein sequence ID" value="KAG8228549.1"/>
    <property type="molecule type" value="Genomic_DNA"/>
</dbReference>
<keyword evidence="4 5" id="KW-0238">DNA-binding</keyword>
<evidence type="ECO:0000313" key="8">
    <source>
        <dbReference type="EMBL" id="KAG8228549.1"/>
    </source>
</evidence>
<feature type="domain" description="THAP-type" evidence="7">
    <location>
        <begin position="173"/>
        <end position="263"/>
    </location>
</feature>
<dbReference type="PANTHER" id="PTHR46600:SF11">
    <property type="entry name" value="THAP DOMAIN-CONTAINING PROTEIN 10"/>
    <property type="match status" value="1"/>
</dbReference>
<organism evidence="8 9">
    <name type="scientific">Ladona fulva</name>
    <name type="common">Scarce chaser dragonfly</name>
    <name type="synonym">Libellula fulva</name>
    <dbReference type="NCBI Taxonomy" id="123851"/>
    <lineage>
        <taxon>Eukaryota</taxon>
        <taxon>Metazoa</taxon>
        <taxon>Ecdysozoa</taxon>
        <taxon>Arthropoda</taxon>
        <taxon>Hexapoda</taxon>
        <taxon>Insecta</taxon>
        <taxon>Pterygota</taxon>
        <taxon>Palaeoptera</taxon>
        <taxon>Odonata</taxon>
        <taxon>Epiprocta</taxon>
        <taxon>Anisoptera</taxon>
        <taxon>Libelluloidea</taxon>
        <taxon>Libellulidae</taxon>
        <taxon>Ladona</taxon>
    </lineage>
</organism>
<accession>A0A8K0K534</accession>
<dbReference type="Proteomes" id="UP000792457">
    <property type="component" value="Unassembled WGS sequence"/>
</dbReference>
<dbReference type="GO" id="GO:0043565">
    <property type="term" value="F:sequence-specific DNA binding"/>
    <property type="evidence" value="ECO:0007669"/>
    <property type="project" value="InterPro"/>
</dbReference>
<evidence type="ECO:0000256" key="2">
    <source>
        <dbReference type="ARBA" id="ARBA00022771"/>
    </source>
</evidence>
<dbReference type="SUPFAM" id="SSF57716">
    <property type="entry name" value="Glucocorticoid receptor-like (DNA-binding domain)"/>
    <property type="match status" value="2"/>
</dbReference>
<keyword evidence="9" id="KW-1185">Reference proteome</keyword>
<keyword evidence="2 5" id="KW-0863">Zinc-finger</keyword>
<sequence length="280" mass="31930">MRNSSVCLVEGCYSTTSTKGLRLFHFPRNREKCVQWVEFTGSLILFDYWKKRQLLGKKIGNHCKICALHFLDEDFENEWKVRLKRGAVPSQYGPPVMEFMATHEIADVSCTTPISSNCRSTESPSEDRTFDIESSDLDDDQPPVGASKSPEKVVPTQLEGDAMRIACKTAAYFSQMYCTVEGCFANSKSDGLKLFNFPSDKNRCAKWVEFTGSWTLLEYWEKRQLLGKKIGNHCKICSLHFCDEDFENELKERLRRGVVPSRNGPPKMEFMATPEIADVS</sequence>
<feature type="region of interest" description="Disordered" evidence="6">
    <location>
        <begin position="115"/>
        <end position="153"/>
    </location>
</feature>
<evidence type="ECO:0000256" key="3">
    <source>
        <dbReference type="ARBA" id="ARBA00022833"/>
    </source>
</evidence>
<dbReference type="InterPro" id="IPR026516">
    <property type="entry name" value="THAP1/10"/>
</dbReference>